<feature type="binding site" evidence="5">
    <location>
        <position position="111"/>
    </location>
    <ligand>
        <name>substrate</name>
    </ligand>
</feature>
<keyword evidence="10" id="KW-1185">Reference proteome</keyword>
<dbReference type="InterPro" id="IPR044500">
    <property type="entry name" value="AKR5G"/>
</dbReference>
<dbReference type="FunFam" id="3.20.20.100:FF:000015">
    <property type="entry name" value="Oxidoreductase, aldo/keto reductase family"/>
    <property type="match status" value="1"/>
</dbReference>
<keyword evidence="2" id="KW-0521">NADP</keyword>
<evidence type="ECO:0000313" key="10">
    <source>
        <dbReference type="Proteomes" id="UP000030403"/>
    </source>
</evidence>
<keyword evidence="3" id="KW-0560">Oxidoreductase</keyword>
<dbReference type="PIRSF" id="PIRSF000097">
    <property type="entry name" value="AKR"/>
    <property type="match status" value="1"/>
</dbReference>
<dbReference type="STRING" id="1385511.GCA_000425225_03711"/>
<dbReference type="CDD" id="cd19157">
    <property type="entry name" value="AKR_AKR5G1-3"/>
    <property type="match status" value="1"/>
</dbReference>
<evidence type="ECO:0000256" key="1">
    <source>
        <dbReference type="ARBA" id="ARBA00007905"/>
    </source>
</evidence>
<feature type="region of interest" description="Disordered" evidence="7">
    <location>
        <begin position="258"/>
        <end position="277"/>
    </location>
</feature>
<evidence type="ECO:0000256" key="2">
    <source>
        <dbReference type="ARBA" id="ARBA00022857"/>
    </source>
</evidence>
<evidence type="ECO:0000259" key="8">
    <source>
        <dbReference type="Pfam" id="PF00248"/>
    </source>
</evidence>
<protein>
    <submittedName>
        <fullName evidence="9">Glyoxal reductase</fullName>
    </submittedName>
</protein>
<dbReference type="PROSITE" id="PS00062">
    <property type="entry name" value="ALDOKETO_REDUCTASE_2"/>
    <property type="match status" value="1"/>
</dbReference>
<dbReference type="InterPro" id="IPR020471">
    <property type="entry name" value="AKR"/>
</dbReference>
<dbReference type="PANTHER" id="PTHR43827">
    <property type="entry name" value="2,5-DIKETO-D-GLUCONIC ACID REDUCTASE"/>
    <property type="match status" value="1"/>
</dbReference>
<dbReference type="Proteomes" id="UP000030403">
    <property type="component" value="Unassembled WGS sequence"/>
</dbReference>
<dbReference type="InterPro" id="IPR023210">
    <property type="entry name" value="NADP_OxRdtase_dom"/>
</dbReference>
<evidence type="ECO:0000313" key="9">
    <source>
        <dbReference type="EMBL" id="KGX83968.1"/>
    </source>
</evidence>
<dbReference type="Gene3D" id="3.20.20.100">
    <property type="entry name" value="NADP-dependent oxidoreductase domain"/>
    <property type="match status" value="1"/>
</dbReference>
<dbReference type="InterPro" id="IPR036812">
    <property type="entry name" value="NAD(P)_OxRdtase_dom_sf"/>
</dbReference>
<dbReference type="SUPFAM" id="SSF51430">
    <property type="entry name" value="NAD(P)-linked oxidoreductase"/>
    <property type="match status" value="1"/>
</dbReference>
<evidence type="ECO:0000256" key="6">
    <source>
        <dbReference type="PIRSR" id="PIRSR000097-3"/>
    </source>
</evidence>
<accession>A0A0A5FYR7</accession>
<dbReference type="PRINTS" id="PR00069">
    <property type="entry name" value="ALDKETRDTASE"/>
</dbReference>
<feature type="compositionally biased region" description="Basic and acidic residues" evidence="7">
    <location>
        <begin position="262"/>
        <end position="277"/>
    </location>
</feature>
<dbReference type="PANTHER" id="PTHR43827:SF3">
    <property type="entry name" value="NADP-DEPENDENT OXIDOREDUCTASE DOMAIN-CONTAINING PROTEIN"/>
    <property type="match status" value="1"/>
</dbReference>
<dbReference type="eggNOG" id="COG0656">
    <property type="taxonomic scope" value="Bacteria"/>
</dbReference>
<evidence type="ECO:0000256" key="4">
    <source>
        <dbReference type="PIRSR" id="PIRSR000097-1"/>
    </source>
</evidence>
<feature type="active site" description="Proton donor" evidence="4">
    <location>
        <position position="53"/>
    </location>
</feature>
<comment type="similarity">
    <text evidence="1">Belongs to the aldo/keto reductase family.</text>
</comment>
<name>A0A0A5FYR7_9BACI</name>
<dbReference type="PROSITE" id="PS00798">
    <property type="entry name" value="ALDOKETO_REDUCTASE_1"/>
    <property type="match status" value="1"/>
</dbReference>
<dbReference type="AlphaFoldDB" id="A0A0A5FYR7"/>
<proteinExistence type="inferred from homology"/>
<dbReference type="Pfam" id="PF00248">
    <property type="entry name" value="Aldo_ket_red"/>
    <property type="match status" value="1"/>
</dbReference>
<sequence>MSLNSTTNLHNGVKMPWMGLGVYKMDVENGEARDAVLSAIEVGYRSIDTASFYKNEEGVGEALQKTNVPREDLFITTKVWNDEQGYEETLEAFERSRKKLGLEYLDLYLIHWPVPGKYKDTWKALEKLYNDGKVKAIGVSNFLPHHLDELLKDATIKPMVNQVELHPQLNQPELRAYCDEHDIQLEAWSPLARGKFFDDPIIQELAEKYSKTPAQVILRWDFQHGIVTIPKSSSKERQSENADIFDFELSAREMNRLESLNEDERIGPHPDEFDYSK</sequence>
<gene>
    <name evidence="9" type="ORF">N783_20155</name>
</gene>
<organism evidence="9 10">
    <name type="scientific">Pontibacillus marinus BH030004 = DSM 16465</name>
    <dbReference type="NCBI Taxonomy" id="1385511"/>
    <lineage>
        <taxon>Bacteria</taxon>
        <taxon>Bacillati</taxon>
        <taxon>Bacillota</taxon>
        <taxon>Bacilli</taxon>
        <taxon>Bacillales</taxon>
        <taxon>Bacillaceae</taxon>
        <taxon>Pontibacillus</taxon>
    </lineage>
</organism>
<dbReference type="EMBL" id="AVPF01000072">
    <property type="protein sequence ID" value="KGX83968.1"/>
    <property type="molecule type" value="Genomic_DNA"/>
</dbReference>
<comment type="caution">
    <text evidence="9">The sequence shown here is derived from an EMBL/GenBank/DDBJ whole genome shotgun (WGS) entry which is preliminary data.</text>
</comment>
<evidence type="ECO:0000256" key="5">
    <source>
        <dbReference type="PIRSR" id="PIRSR000097-2"/>
    </source>
</evidence>
<feature type="site" description="Lowers pKa of active site Tyr" evidence="6">
    <location>
        <position position="78"/>
    </location>
</feature>
<evidence type="ECO:0000256" key="3">
    <source>
        <dbReference type="ARBA" id="ARBA00023002"/>
    </source>
</evidence>
<feature type="domain" description="NADP-dependent oxidoreductase" evidence="8">
    <location>
        <begin position="27"/>
        <end position="262"/>
    </location>
</feature>
<dbReference type="InterPro" id="IPR018170">
    <property type="entry name" value="Aldo/ket_reductase_CS"/>
</dbReference>
<dbReference type="PROSITE" id="PS00063">
    <property type="entry name" value="ALDOKETO_REDUCTASE_3"/>
    <property type="match status" value="1"/>
</dbReference>
<reference evidence="9 10" key="1">
    <citation type="submission" date="2013-08" db="EMBL/GenBank/DDBJ databases">
        <authorList>
            <person name="Huang J."/>
            <person name="Wang G."/>
        </authorList>
    </citation>
    <scope>NUCLEOTIDE SEQUENCE [LARGE SCALE GENOMIC DNA]</scope>
    <source>
        <strain evidence="9 10">BH030004</strain>
    </source>
</reference>
<evidence type="ECO:0000256" key="7">
    <source>
        <dbReference type="SAM" id="MobiDB-lite"/>
    </source>
</evidence>
<dbReference type="GO" id="GO:0016616">
    <property type="term" value="F:oxidoreductase activity, acting on the CH-OH group of donors, NAD or NADP as acceptor"/>
    <property type="evidence" value="ECO:0007669"/>
    <property type="project" value="UniProtKB-ARBA"/>
</dbReference>